<evidence type="ECO:0000313" key="1">
    <source>
        <dbReference type="EMBL" id="MEY8039982.1"/>
    </source>
</evidence>
<reference evidence="1 2" key="1">
    <citation type="submission" date="2024-08" db="EMBL/GenBank/DDBJ databases">
        <title>Genome mining of Saccharopolyspora cebuensis PGLac3 from Nigerian medicinal plant.</title>
        <authorList>
            <person name="Ezeobiora C.E."/>
            <person name="Igbokwe N.H."/>
            <person name="Amin D.H."/>
            <person name="Mendie U.E."/>
        </authorList>
    </citation>
    <scope>NUCLEOTIDE SEQUENCE [LARGE SCALE GENOMIC DNA]</scope>
    <source>
        <strain evidence="1 2">PGLac3</strain>
    </source>
</reference>
<evidence type="ECO:0000313" key="2">
    <source>
        <dbReference type="Proteomes" id="UP001564626"/>
    </source>
</evidence>
<comment type="caution">
    <text evidence="1">The sequence shown here is derived from an EMBL/GenBank/DDBJ whole genome shotgun (WGS) entry which is preliminary data.</text>
</comment>
<dbReference type="Proteomes" id="UP001564626">
    <property type="component" value="Unassembled WGS sequence"/>
</dbReference>
<evidence type="ECO:0008006" key="3">
    <source>
        <dbReference type="Google" id="ProtNLM"/>
    </source>
</evidence>
<keyword evidence="2" id="KW-1185">Reference proteome</keyword>
<dbReference type="InterPro" id="IPR040701">
    <property type="entry name" value="Bact_RF_family2"/>
</dbReference>
<dbReference type="Pfam" id="PF18844">
    <property type="entry name" value="baeRF_family2"/>
    <property type="match status" value="1"/>
</dbReference>
<gene>
    <name evidence="1" type="ORF">AB8O55_11295</name>
</gene>
<name>A0ABV4CJ04_9PSEU</name>
<accession>A0ABV4CJ04</accession>
<organism evidence="1 2">
    <name type="scientific">Saccharopolyspora cebuensis</name>
    <dbReference type="NCBI Taxonomy" id="418759"/>
    <lineage>
        <taxon>Bacteria</taxon>
        <taxon>Bacillati</taxon>
        <taxon>Actinomycetota</taxon>
        <taxon>Actinomycetes</taxon>
        <taxon>Pseudonocardiales</taxon>
        <taxon>Pseudonocardiaceae</taxon>
        <taxon>Saccharopolyspora</taxon>
    </lineage>
</organism>
<dbReference type="EMBL" id="JBGEHV010000016">
    <property type="protein sequence ID" value="MEY8039982.1"/>
    <property type="molecule type" value="Genomic_DNA"/>
</dbReference>
<dbReference type="InterPro" id="IPR029064">
    <property type="entry name" value="Ribosomal_eL30-like_sf"/>
</dbReference>
<dbReference type="Gene3D" id="3.30.1330.30">
    <property type="match status" value="1"/>
</dbReference>
<proteinExistence type="predicted"/>
<dbReference type="SUPFAM" id="SSF55315">
    <property type="entry name" value="L30e-like"/>
    <property type="match status" value="1"/>
</dbReference>
<sequence>MRLSTARQVFDREGPFATVYLEARSPGEDAGEQIRLRWRGLRERLAEAGAAAGAVEALEQRLQPGAAGEEQANGRVLVAVDGEVVLDEHWDAAQGSGDQAHWATLPELGAFIREAARSVRELVVISDQHGAQVRQEVVSERAEPAEHDVERVEGGAVEGVHKPRGGALSHRHIQRRAEEAAGQNAKDVARRVREVADRFGPRVVVLAGEVQGRTALRAELPDELGDRLVETGRGGASADGSEEALTEELLRIAGEESDRSAREQHDRWSGGLAHDRAVQGHEEVAKAAEMGAVETLLFEPDTPVAREAVLLKAAARTDAEVALTTASTGLADGVGAVLRFPVSTTTPS</sequence>
<protein>
    <recommendedName>
        <fullName evidence="3">eRF1 domain-containing protein</fullName>
    </recommendedName>
</protein>
<dbReference type="RefSeq" id="WP_345363179.1">
    <property type="nucleotide sequence ID" value="NZ_BAABII010000009.1"/>
</dbReference>